<evidence type="ECO:0000256" key="2">
    <source>
        <dbReference type="ARBA" id="ARBA00004667"/>
    </source>
</evidence>
<evidence type="ECO:0000256" key="5">
    <source>
        <dbReference type="ARBA" id="ARBA00022490"/>
    </source>
</evidence>
<comment type="pathway">
    <text evidence="2 9">Amino-acid biosynthesis; L-histidine biosynthesis; L-histidine from 5-phospho-alpha-D-ribose 1-diphosphate: step 1/9.</text>
</comment>
<evidence type="ECO:0000256" key="3">
    <source>
        <dbReference type="ARBA" id="ARBA00005539"/>
    </source>
</evidence>
<dbReference type="InterPro" id="IPR041715">
    <property type="entry name" value="HisRS-like_core"/>
</dbReference>
<comment type="function">
    <text evidence="8 9">Required for the first step of histidine biosynthesis. May allow the feedback regulation of ATP phosphoribosyltransferase activity by histidine.</text>
</comment>
<keyword evidence="12" id="KW-0808">Transferase</keyword>
<dbReference type="NCBIfam" id="TIGR00443">
    <property type="entry name" value="hisZ_biosyn_reg"/>
    <property type="match status" value="1"/>
</dbReference>
<keyword evidence="5 9" id="KW-0963">Cytoplasm</keyword>
<proteinExistence type="inferred from homology"/>
<keyword evidence="13" id="KW-1185">Reference proteome</keyword>
<keyword evidence="12" id="KW-0328">Glycosyltransferase</keyword>
<dbReference type="InterPro" id="IPR006195">
    <property type="entry name" value="aa-tRNA-synth_II"/>
</dbReference>
<dbReference type="GO" id="GO:0006427">
    <property type="term" value="P:histidyl-tRNA aminoacylation"/>
    <property type="evidence" value="ECO:0007669"/>
    <property type="project" value="TreeGrafter"/>
</dbReference>
<dbReference type="RefSeq" id="WP_271011185.1">
    <property type="nucleotide sequence ID" value="NZ_JAQIFT010000016.1"/>
</dbReference>
<gene>
    <name evidence="9 12" type="primary">hisZ</name>
    <name evidence="12" type="ORF">PBV87_03650</name>
</gene>
<dbReference type="PROSITE" id="PS50862">
    <property type="entry name" value="AA_TRNA_LIGASE_II"/>
    <property type="match status" value="1"/>
</dbReference>
<dbReference type="Proteomes" id="UP001169242">
    <property type="component" value="Unassembled WGS sequence"/>
</dbReference>
<dbReference type="GO" id="GO:0005737">
    <property type="term" value="C:cytoplasm"/>
    <property type="evidence" value="ECO:0007669"/>
    <property type="project" value="UniProtKB-SubCell"/>
</dbReference>
<evidence type="ECO:0000313" key="12">
    <source>
        <dbReference type="EMBL" id="MDA3730591.1"/>
    </source>
</evidence>
<organism evidence="12 13">
    <name type="scientific">Holtiella tumoricola</name>
    <dbReference type="NCBI Taxonomy" id="3018743"/>
    <lineage>
        <taxon>Bacteria</taxon>
        <taxon>Bacillati</taxon>
        <taxon>Bacillota</taxon>
        <taxon>Clostridia</taxon>
        <taxon>Lachnospirales</taxon>
        <taxon>Cellulosilyticaceae</taxon>
        <taxon>Holtiella</taxon>
    </lineage>
</organism>
<evidence type="ECO:0000256" key="8">
    <source>
        <dbReference type="ARBA" id="ARBA00025246"/>
    </source>
</evidence>
<dbReference type="InterPro" id="IPR004516">
    <property type="entry name" value="HisRS/HisZ"/>
</dbReference>
<keyword evidence="6 9" id="KW-0028">Amino-acid biosynthesis</keyword>
<comment type="subcellular location">
    <subcellularLocation>
        <location evidence="1 9">Cytoplasm</location>
    </subcellularLocation>
</comment>
<dbReference type="Pfam" id="PF13393">
    <property type="entry name" value="tRNA-synt_His"/>
    <property type="match status" value="1"/>
</dbReference>
<dbReference type="InterPro" id="IPR045864">
    <property type="entry name" value="aa-tRNA-synth_II/BPL/LPL"/>
</dbReference>
<evidence type="ECO:0000313" key="13">
    <source>
        <dbReference type="Proteomes" id="UP001169242"/>
    </source>
</evidence>
<comment type="miscellaneous">
    <text evidence="9">This function is generally fulfilled by the C-terminal part of HisG, which is missing in some bacteria such as this one.</text>
</comment>
<feature type="binding site" evidence="10">
    <location>
        <begin position="274"/>
        <end position="275"/>
    </location>
    <ligand>
        <name>L-histidine</name>
        <dbReference type="ChEBI" id="CHEBI:57595"/>
    </ligand>
</feature>
<dbReference type="CDD" id="cd00773">
    <property type="entry name" value="HisRS-like_core"/>
    <property type="match status" value="1"/>
</dbReference>
<dbReference type="Gene3D" id="3.30.930.10">
    <property type="entry name" value="Bira Bifunctional Protein, Domain 2"/>
    <property type="match status" value="1"/>
</dbReference>
<comment type="caution">
    <text evidence="12">The sequence shown here is derived from an EMBL/GenBank/DDBJ whole genome shotgun (WGS) entry which is preliminary data.</text>
</comment>
<feature type="binding site" evidence="10">
    <location>
        <position position="111"/>
    </location>
    <ligand>
        <name>L-histidine</name>
        <dbReference type="ChEBI" id="CHEBI:57595"/>
    </ligand>
</feature>
<dbReference type="GO" id="GO:0004821">
    <property type="term" value="F:histidine-tRNA ligase activity"/>
    <property type="evidence" value="ECO:0007669"/>
    <property type="project" value="TreeGrafter"/>
</dbReference>
<dbReference type="SUPFAM" id="SSF55681">
    <property type="entry name" value="Class II aaRS and biotin synthetases"/>
    <property type="match status" value="1"/>
</dbReference>
<dbReference type="GO" id="GO:0000105">
    <property type="term" value="P:L-histidine biosynthetic process"/>
    <property type="evidence" value="ECO:0007669"/>
    <property type="project" value="UniProtKB-UniRule"/>
</dbReference>
<protein>
    <recommendedName>
        <fullName evidence="4 9">ATP phosphoribosyltransferase regulatory subunit</fullName>
    </recommendedName>
</protein>
<evidence type="ECO:0000256" key="9">
    <source>
        <dbReference type="HAMAP-Rule" id="MF_00125"/>
    </source>
</evidence>
<feature type="domain" description="Aminoacyl-transfer RNA synthetases class-II family profile" evidence="11">
    <location>
        <begin position="22"/>
        <end position="333"/>
    </location>
</feature>
<dbReference type="GO" id="GO:0016757">
    <property type="term" value="F:glycosyltransferase activity"/>
    <property type="evidence" value="ECO:0007669"/>
    <property type="project" value="UniProtKB-KW"/>
</dbReference>
<evidence type="ECO:0000256" key="10">
    <source>
        <dbReference type="PIRSR" id="PIRSR001549-1"/>
    </source>
</evidence>
<keyword evidence="7 9" id="KW-0368">Histidine biosynthesis</keyword>
<dbReference type="PIRSF" id="PIRSF001549">
    <property type="entry name" value="His-tRNA_synth"/>
    <property type="match status" value="1"/>
</dbReference>
<name>A0AA42IZX1_9FIRM</name>
<dbReference type="InterPro" id="IPR004517">
    <property type="entry name" value="HisZ"/>
</dbReference>
<feature type="binding site" evidence="10">
    <location>
        <begin position="81"/>
        <end position="83"/>
    </location>
    <ligand>
        <name>L-histidine</name>
        <dbReference type="ChEBI" id="CHEBI:57595"/>
    </ligand>
</feature>
<feature type="binding site" evidence="10">
    <location>
        <position position="129"/>
    </location>
    <ligand>
        <name>L-histidine</name>
        <dbReference type="ChEBI" id="CHEBI:57595"/>
    </ligand>
</feature>
<dbReference type="AlphaFoldDB" id="A0AA42IZX1"/>
<reference evidence="12" key="1">
    <citation type="journal article" date="2023" name="Int. J. Syst. Evol. Microbiol.">
        <title>&lt;i&gt;Holtiella tumoricola&lt;/i&gt; gen. nov. sp. nov., isolated from a human clinical sample.</title>
        <authorList>
            <person name="Allen-Vercoe E."/>
            <person name="Daigneault M.C."/>
            <person name="Vancuren S.J."/>
            <person name="Cochrane K."/>
            <person name="O'Neal L.L."/>
            <person name="Sankaranarayanan K."/>
            <person name="Lawson P.A."/>
        </authorList>
    </citation>
    <scope>NUCLEOTIDE SEQUENCE</scope>
    <source>
        <strain evidence="12">CC70A</strain>
    </source>
</reference>
<comment type="subunit">
    <text evidence="9">Heteromultimer composed of HisG and HisZ subunits.</text>
</comment>
<comment type="similarity">
    <text evidence="3 9">Belongs to the class-II aminoacyl-tRNA synthetase family. HisZ subfamily.</text>
</comment>
<sequence length="417" mass="47133">MKNYVLHIPEGVRDYLWEESYLKQQIEDKTRKLFTSYSYNLIETPTFEYLDVFTLGDESYQNPKLYKWMNKQGEIVALRSDMTRSIARVVATQNSNRPMPQRYQYVSNSFRYPERYQGKVHEFTQAGIELIGASSIEADVEVINLAIEAMEAVGIEDFTIHLGSAKFLECLLKDIGATKAQQANIYEAIDKKDAVKVQNILRDTQATEALIDVISKLMQQVGGIELLEKVKAQPFSQATLHTLEELENIYKALVEDNKAEYILFDFSILSYASYYTGMMFQGYTEGIGEAVIEGGRYDKLLAYFGVDVPAVGFGLNIYAVLQKVKSNKQPTLPAKTLMICEPETRKIMKQIATQFRQEGLVVEQSVAKGLEEALDYAIAAEIGGVLHFKNEKEVDVYDLAGRTVQTVALTSLQEEGE</sequence>
<evidence type="ECO:0000259" key="11">
    <source>
        <dbReference type="PROSITE" id="PS50862"/>
    </source>
</evidence>
<dbReference type="GO" id="GO:0140096">
    <property type="term" value="F:catalytic activity, acting on a protein"/>
    <property type="evidence" value="ECO:0007669"/>
    <property type="project" value="UniProtKB-ARBA"/>
</dbReference>
<evidence type="ECO:0000256" key="1">
    <source>
        <dbReference type="ARBA" id="ARBA00004496"/>
    </source>
</evidence>
<evidence type="ECO:0000256" key="6">
    <source>
        <dbReference type="ARBA" id="ARBA00022605"/>
    </source>
</evidence>
<evidence type="ECO:0000256" key="4">
    <source>
        <dbReference type="ARBA" id="ARBA00020397"/>
    </source>
</evidence>
<dbReference type="PANTHER" id="PTHR43707">
    <property type="entry name" value="HISTIDYL-TRNA SYNTHETASE"/>
    <property type="match status" value="1"/>
</dbReference>
<dbReference type="PANTHER" id="PTHR43707:SF6">
    <property type="entry name" value="ATP PHOSPHORIBOSYLTRANSFERASE REGULATORY SUBUNIT"/>
    <property type="match status" value="1"/>
</dbReference>
<feature type="binding site" evidence="10">
    <location>
        <position position="125"/>
    </location>
    <ligand>
        <name>L-histidine</name>
        <dbReference type="ChEBI" id="CHEBI:57595"/>
    </ligand>
</feature>
<evidence type="ECO:0000256" key="7">
    <source>
        <dbReference type="ARBA" id="ARBA00023102"/>
    </source>
</evidence>
<dbReference type="EMBL" id="JAQIFT010000016">
    <property type="protein sequence ID" value="MDA3730591.1"/>
    <property type="molecule type" value="Genomic_DNA"/>
</dbReference>
<accession>A0AA42IZX1</accession>
<dbReference type="HAMAP" id="MF_00125">
    <property type="entry name" value="HisZ"/>
    <property type="match status" value="1"/>
</dbReference>